<accession>A0A0F6Q0V9</accession>
<name>A0A0F6Q0V9_9BILA</name>
<protein>
    <submittedName>
        <fullName evidence="2">ATP synthase F0 subunit 8</fullName>
    </submittedName>
</protein>
<proteinExistence type="predicted"/>
<sequence>MMPHMSPMNWIYFLCITLFFIISFTKNFSSSSPSVTPNFQIIKNKSKMKIFKTKW</sequence>
<dbReference type="GeneID" id="24251180"/>
<feature type="chain" id="PRO_5002508724" evidence="1">
    <location>
        <begin position="26"/>
        <end position="55"/>
    </location>
</feature>
<geneLocation type="mitochondrion" evidence="2"/>
<organism evidence="2">
    <name type="scientific">Gnathostomula paradoxa</name>
    <dbReference type="NCBI Taxonomy" id="66783"/>
    <lineage>
        <taxon>Eukaryota</taxon>
        <taxon>Metazoa</taxon>
        <taxon>Spiralia</taxon>
        <taxon>Gnathifera</taxon>
        <taxon>Gnathostomulida</taxon>
        <taxon>Bursovaginoidea</taxon>
        <taxon>Gnathostomulidae</taxon>
        <taxon>Gnathostomula</taxon>
    </lineage>
</organism>
<evidence type="ECO:0000256" key="1">
    <source>
        <dbReference type="SAM" id="SignalP"/>
    </source>
</evidence>
<evidence type="ECO:0000313" key="2">
    <source>
        <dbReference type="EMBL" id="AKD00040.1"/>
    </source>
</evidence>
<reference evidence="2" key="1">
    <citation type="journal article" date="2015" name="Mol. Phylogenet. Evol.">
        <title>Elucidating the phylogenetic position of Gnathostomulida and first mitochondrial genomes of Gnathostomulida, Gastrotricha and Polycladida (Platyhelminthes).</title>
        <authorList>
            <person name="Golombek A."/>
            <person name="Tobergte S."/>
            <person name="Struck T.H."/>
        </authorList>
    </citation>
    <scope>NUCLEOTIDE SEQUENCE</scope>
</reference>
<gene>
    <name evidence="2" type="primary">atp8</name>
</gene>
<keyword evidence="1" id="KW-0732">Signal</keyword>
<dbReference type="CTD" id="4509"/>
<dbReference type="AlphaFoldDB" id="A0A0F6Q0V9"/>
<dbReference type="EMBL" id="KP965861">
    <property type="protein sequence ID" value="AKD00040.1"/>
    <property type="molecule type" value="Genomic_DNA"/>
</dbReference>
<dbReference type="RefSeq" id="YP_009136565.1">
    <property type="nucleotide sequence ID" value="NC_026984.1"/>
</dbReference>
<keyword evidence="2" id="KW-0496">Mitochondrion</keyword>
<feature type="signal peptide" evidence="1">
    <location>
        <begin position="1"/>
        <end position="25"/>
    </location>
</feature>